<accession>A0A1Q9D3R5</accession>
<gene>
    <name evidence="2" type="ORF">AK812_SmicGene28711</name>
</gene>
<feature type="compositionally biased region" description="Basic and acidic residues" evidence="1">
    <location>
        <begin position="238"/>
        <end position="248"/>
    </location>
</feature>
<feature type="region of interest" description="Disordered" evidence="1">
    <location>
        <begin position="218"/>
        <end position="251"/>
    </location>
</feature>
<name>A0A1Q9D3R5_SYMMI</name>
<organism evidence="2 3">
    <name type="scientific">Symbiodinium microadriaticum</name>
    <name type="common">Dinoflagellate</name>
    <name type="synonym">Zooxanthella microadriatica</name>
    <dbReference type="NCBI Taxonomy" id="2951"/>
    <lineage>
        <taxon>Eukaryota</taxon>
        <taxon>Sar</taxon>
        <taxon>Alveolata</taxon>
        <taxon>Dinophyceae</taxon>
        <taxon>Suessiales</taxon>
        <taxon>Symbiodiniaceae</taxon>
        <taxon>Symbiodinium</taxon>
    </lineage>
</organism>
<dbReference type="Proteomes" id="UP000186817">
    <property type="component" value="Unassembled WGS sequence"/>
</dbReference>
<protein>
    <submittedName>
        <fullName evidence="2">Uncharacterized protein</fullName>
    </submittedName>
</protein>
<evidence type="ECO:0000313" key="3">
    <source>
        <dbReference type="Proteomes" id="UP000186817"/>
    </source>
</evidence>
<evidence type="ECO:0000313" key="2">
    <source>
        <dbReference type="EMBL" id="OLP89787.1"/>
    </source>
</evidence>
<keyword evidence="3" id="KW-1185">Reference proteome</keyword>
<proteinExistence type="predicted"/>
<dbReference type="OrthoDB" id="10278554at2759"/>
<evidence type="ECO:0000256" key="1">
    <source>
        <dbReference type="SAM" id="MobiDB-lite"/>
    </source>
</evidence>
<dbReference type="EMBL" id="LSRX01000744">
    <property type="protein sequence ID" value="OLP89787.1"/>
    <property type="molecule type" value="Genomic_DNA"/>
</dbReference>
<comment type="caution">
    <text evidence="2">The sequence shown here is derived from an EMBL/GenBank/DDBJ whole genome shotgun (WGS) entry which is preliminary data.</text>
</comment>
<sequence length="305" mass="34024">MRAFDNFRYGVRCFVPVGIWLPWTNVLMLASRSGMDAHTCDAAAQARAGFGLAELDPLLEIASIRQTMLVFVCCQQVQKPMCSLFLRGPKNSSDEPVYVPSARGAGGHAHDRAWALCAGVPAWAAESDVYETEEFRPASSKLAVTAKVRTTWTYNLVPANQDVQPVLGQLISMSSAARGRISTPTRWGRCTHIKPSAAATVVFVLPIRSRIQELRPRRPYQHRAGEEDKGKPAVASDHVSHSKHEFSRKVAVKQRANRKPVTYISGLQSIDRWWQTAQDFRPATLHAKRGKEINPDLFRYLLAFV</sequence>
<dbReference type="AlphaFoldDB" id="A0A1Q9D3R5"/>
<reference evidence="2 3" key="1">
    <citation type="submission" date="2016-02" db="EMBL/GenBank/DDBJ databases">
        <title>Genome analysis of coral dinoflagellate symbionts highlights evolutionary adaptations to a symbiotic lifestyle.</title>
        <authorList>
            <person name="Aranda M."/>
            <person name="Li Y."/>
            <person name="Liew Y.J."/>
            <person name="Baumgarten S."/>
            <person name="Simakov O."/>
            <person name="Wilson M."/>
            <person name="Piel J."/>
            <person name="Ashoor H."/>
            <person name="Bougouffa S."/>
            <person name="Bajic V.B."/>
            <person name="Ryu T."/>
            <person name="Ravasi T."/>
            <person name="Bayer T."/>
            <person name="Micklem G."/>
            <person name="Kim H."/>
            <person name="Bhak J."/>
            <person name="Lajeunesse T.C."/>
            <person name="Voolstra C.R."/>
        </authorList>
    </citation>
    <scope>NUCLEOTIDE SEQUENCE [LARGE SCALE GENOMIC DNA]</scope>
    <source>
        <strain evidence="2 3">CCMP2467</strain>
    </source>
</reference>